<evidence type="ECO:0000313" key="7">
    <source>
        <dbReference type="EMBL" id="KAL0395728.1"/>
    </source>
</evidence>
<dbReference type="CDD" id="cd20394">
    <property type="entry name" value="Tudor_SGF29_rpt2"/>
    <property type="match status" value="1"/>
</dbReference>
<evidence type="ECO:0000256" key="1">
    <source>
        <dbReference type="ARBA" id="ARBA00004123"/>
    </source>
</evidence>
<dbReference type="InterPro" id="IPR010750">
    <property type="entry name" value="SGF29_tudor-like_dom"/>
</dbReference>
<dbReference type="GO" id="GO:0005634">
    <property type="term" value="C:nucleus"/>
    <property type="evidence" value="ECO:0007669"/>
    <property type="project" value="UniProtKB-SubCell"/>
</dbReference>
<keyword evidence="3" id="KW-0805">Transcription regulation</keyword>
<dbReference type="GO" id="GO:0006325">
    <property type="term" value="P:chromatin organization"/>
    <property type="evidence" value="ECO:0007669"/>
    <property type="project" value="UniProtKB-KW"/>
</dbReference>
<dbReference type="PANTHER" id="PTHR21539">
    <property type="entry name" value="SAGA-ASSOCIATED FACTOR 29"/>
    <property type="match status" value="1"/>
</dbReference>
<protein>
    <submittedName>
        <fullName evidence="7">SAGA-associated factor 29A</fullName>
    </submittedName>
</protein>
<dbReference type="GO" id="GO:0000124">
    <property type="term" value="C:SAGA complex"/>
    <property type="evidence" value="ECO:0007669"/>
    <property type="project" value="InterPro"/>
</dbReference>
<dbReference type="InterPro" id="IPR037802">
    <property type="entry name" value="SGF29"/>
</dbReference>
<proteinExistence type="predicted"/>
<evidence type="ECO:0000256" key="3">
    <source>
        <dbReference type="ARBA" id="ARBA00023015"/>
    </source>
</evidence>
<dbReference type="Gene3D" id="2.30.30.140">
    <property type="match status" value="2"/>
</dbReference>
<comment type="caution">
    <text evidence="7">The sequence shown here is derived from an EMBL/GenBank/DDBJ whole genome shotgun (WGS) entry which is preliminary data.</text>
</comment>
<keyword evidence="5" id="KW-0539">Nucleus</keyword>
<dbReference type="EMBL" id="JACGWM010000001">
    <property type="protein sequence ID" value="KAL0395728.1"/>
    <property type="molecule type" value="Genomic_DNA"/>
</dbReference>
<dbReference type="AlphaFoldDB" id="A0AAW2STK5"/>
<feature type="domain" description="SGF29 C-terminal" evidence="6">
    <location>
        <begin position="154"/>
        <end position="298"/>
    </location>
</feature>
<dbReference type="PROSITE" id="PS51518">
    <property type="entry name" value="SGF29_C"/>
    <property type="match status" value="1"/>
</dbReference>
<keyword evidence="4" id="KW-0804">Transcription</keyword>
<evidence type="ECO:0000256" key="5">
    <source>
        <dbReference type="ARBA" id="ARBA00023242"/>
    </source>
</evidence>
<dbReference type="GO" id="GO:0009651">
    <property type="term" value="P:response to salt stress"/>
    <property type="evidence" value="ECO:0007669"/>
    <property type="project" value="UniProtKB-ARBA"/>
</dbReference>
<gene>
    <name evidence="7" type="ORF">Scaly_0021200</name>
</gene>
<reference evidence="7" key="2">
    <citation type="journal article" date="2024" name="Plant">
        <title>Genomic evolution and insights into agronomic trait innovations of Sesamum species.</title>
        <authorList>
            <person name="Miao H."/>
            <person name="Wang L."/>
            <person name="Qu L."/>
            <person name="Liu H."/>
            <person name="Sun Y."/>
            <person name="Le M."/>
            <person name="Wang Q."/>
            <person name="Wei S."/>
            <person name="Zheng Y."/>
            <person name="Lin W."/>
            <person name="Duan Y."/>
            <person name="Cao H."/>
            <person name="Xiong S."/>
            <person name="Wang X."/>
            <person name="Wei L."/>
            <person name="Li C."/>
            <person name="Ma Q."/>
            <person name="Ju M."/>
            <person name="Zhao R."/>
            <person name="Li G."/>
            <person name="Mu C."/>
            <person name="Tian Q."/>
            <person name="Mei H."/>
            <person name="Zhang T."/>
            <person name="Gao T."/>
            <person name="Zhang H."/>
        </authorList>
    </citation>
    <scope>NUCLEOTIDE SEQUENCE</scope>
    <source>
        <strain evidence="7">KEN8</strain>
    </source>
</reference>
<evidence type="ECO:0000256" key="2">
    <source>
        <dbReference type="ARBA" id="ARBA00022853"/>
    </source>
</evidence>
<reference evidence="7" key="1">
    <citation type="submission" date="2020-06" db="EMBL/GenBank/DDBJ databases">
        <authorList>
            <person name="Li T."/>
            <person name="Hu X."/>
            <person name="Zhang T."/>
            <person name="Song X."/>
            <person name="Zhang H."/>
            <person name="Dai N."/>
            <person name="Sheng W."/>
            <person name="Hou X."/>
            <person name="Wei L."/>
        </authorList>
    </citation>
    <scope>NUCLEOTIDE SEQUENCE</scope>
    <source>
        <strain evidence="7">KEN8</strain>
        <tissue evidence="7">Leaf</tissue>
    </source>
</reference>
<evidence type="ECO:0000259" key="6">
    <source>
        <dbReference type="PROSITE" id="PS51518"/>
    </source>
</evidence>
<dbReference type="Pfam" id="PF07039">
    <property type="entry name" value="SGF29_Tudor"/>
    <property type="match status" value="1"/>
</dbReference>
<dbReference type="InterPro" id="IPR047288">
    <property type="entry name" value="Tudor_SGF29_rpt1"/>
</dbReference>
<dbReference type="PANTHER" id="PTHR21539:SF0">
    <property type="entry name" value="SAGA-ASSOCIATED FACTOR 29"/>
    <property type="match status" value="1"/>
</dbReference>
<keyword evidence="2" id="KW-0156">Chromatin regulator</keyword>
<dbReference type="FunFam" id="2.30.30.140:FF:000052">
    <property type="entry name" value="SAGA-associated factor 29 isoform X6"/>
    <property type="match status" value="1"/>
</dbReference>
<dbReference type="CDD" id="cd20393">
    <property type="entry name" value="Tudor_SGF29_rpt1"/>
    <property type="match status" value="1"/>
</dbReference>
<comment type="subcellular location">
    <subcellularLocation>
        <location evidence="1">Nucleus</location>
    </subcellularLocation>
</comment>
<accession>A0AAW2STK5</accession>
<dbReference type="InterPro" id="IPR047287">
    <property type="entry name" value="Tudor_SGF29_rpt2"/>
</dbReference>
<evidence type="ECO:0000256" key="4">
    <source>
        <dbReference type="ARBA" id="ARBA00023163"/>
    </source>
</evidence>
<name>A0AAW2STK5_9LAMI</name>
<organism evidence="7">
    <name type="scientific">Sesamum calycinum</name>
    <dbReference type="NCBI Taxonomy" id="2727403"/>
    <lineage>
        <taxon>Eukaryota</taxon>
        <taxon>Viridiplantae</taxon>
        <taxon>Streptophyta</taxon>
        <taxon>Embryophyta</taxon>
        <taxon>Tracheophyta</taxon>
        <taxon>Spermatophyta</taxon>
        <taxon>Magnoliopsida</taxon>
        <taxon>eudicotyledons</taxon>
        <taxon>Gunneridae</taxon>
        <taxon>Pentapetalae</taxon>
        <taxon>asterids</taxon>
        <taxon>lamiids</taxon>
        <taxon>Lamiales</taxon>
        <taxon>Pedaliaceae</taxon>
        <taxon>Sesamum</taxon>
    </lineage>
</organism>
<sequence length="298" mass="33857">MSSPDIAGILDNSKELDRLRKEQDEVLFEINKLHKKLQATPEVVEKPGDNSLARLKMLYIQAKELSESEVTVSTQLLGQLDALLPSGTAGQHRRRIEGSEQKKKRMKADSDVSRLSFHAKSSRVSCKFEGEQSLSQKLNTIVMPTFFVLECNMFFTRKFNIVQVAARVTQEDAGKDEWFVVKVIHFDKETREFEVLDEEPGDDEEGSGQRKYKLPMSHIIPFPKRTDLSSVPDFPPGKHVLAVYPETTALYKATVVQARKRKTDDYILEFDDDEEDGSLPQRQEFLTVLIHGVATAID</sequence>
<dbReference type="FunFam" id="2.30.30.140:FF:000061">
    <property type="entry name" value="SAGA-associated factor 29 isoform X6"/>
    <property type="match status" value="1"/>
</dbReference>